<dbReference type="Pfam" id="PF10109">
    <property type="entry name" value="Phage_TAC_7"/>
    <property type="match status" value="1"/>
</dbReference>
<keyword evidence="2" id="KW-1185">Reference proteome</keyword>
<dbReference type="EMBL" id="JACCKB010000315">
    <property type="protein sequence ID" value="NYZ70181.1"/>
    <property type="molecule type" value="Genomic_DNA"/>
</dbReference>
<protein>
    <submittedName>
        <fullName evidence="1">Phage tail assembly protein</fullName>
    </submittedName>
</protein>
<dbReference type="AlphaFoldDB" id="A0A853IJB4"/>
<accession>A0A853IJB4</accession>
<dbReference type="Proteomes" id="UP000569732">
    <property type="component" value="Unassembled WGS sequence"/>
</dbReference>
<evidence type="ECO:0000313" key="1">
    <source>
        <dbReference type="EMBL" id="NYZ70181.1"/>
    </source>
</evidence>
<organism evidence="1 2">
    <name type="scientific">Spartinivicinus marinus</name>
    <dbReference type="NCBI Taxonomy" id="2994442"/>
    <lineage>
        <taxon>Bacteria</taxon>
        <taxon>Pseudomonadati</taxon>
        <taxon>Pseudomonadota</taxon>
        <taxon>Gammaproteobacteria</taxon>
        <taxon>Oceanospirillales</taxon>
        <taxon>Zooshikellaceae</taxon>
        <taxon>Spartinivicinus</taxon>
    </lineage>
</organism>
<gene>
    <name evidence="1" type="ORF">H0A36_29655</name>
</gene>
<proteinExistence type="predicted"/>
<sequence length="85" mass="9495">MTTLNTVELKEPITRGKKTLDKISLREPRAGELRGLELMSIVRMDVNSLRILLPRISELNANEVDQLHPADLTKLASEITVFLAG</sequence>
<evidence type="ECO:0000313" key="2">
    <source>
        <dbReference type="Proteomes" id="UP000569732"/>
    </source>
</evidence>
<reference evidence="1 2" key="1">
    <citation type="submission" date="2020-07" db="EMBL/GenBank/DDBJ databases">
        <title>Endozoicomonas sp. nov., isolated from sediment.</title>
        <authorList>
            <person name="Gu T."/>
        </authorList>
    </citation>
    <scope>NUCLEOTIDE SEQUENCE [LARGE SCALE GENOMIC DNA]</scope>
    <source>
        <strain evidence="1 2">SM1973</strain>
    </source>
</reference>
<dbReference type="InterPro" id="IPR019289">
    <property type="entry name" value="Phage_tail_E/E"/>
</dbReference>
<name>A0A853IJB4_9GAMM</name>
<comment type="caution">
    <text evidence="1">The sequence shown here is derived from an EMBL/GenBank/DDBJ whole genome shotgun (WGS) entry which is preliminary data.</text>
</comment>
<dbReference type="RefSeq" id="WP_163836960.1">
    <property type="nucleotide sequence ID" value="NZ_JACCKB010000315.1"/>
</dbReference>